<dbReference type="AlphaFoldDB" id="A0A093VA56"/>
<reference evidence="6" key="1">
    <citation type="journal article" date="2014" name="PLoS Genet.">
        <title>Signature Gene Expression Reveals Novel Clues to the Molecular Mechanisms of Dimorphic Transition in Penicillium marneffei.</title>
        <authorList>
            <person name="Yang E."/>
            <person name="Wang G."/>
            <person name="Cai J."/>
            <person name="Woo P.C."/>
            <person name="Lau S.K."/>
            <person name="Yuen K.-Y."/>
            <person name="Chow W.-N."/>
            <person name="Lin X."/>
        </authorList>
    </citation>
    <scope>NUCLEOTIDE SEQUENCE [LARGE SCALE GENOMIC DNA]</scope>
    <source>
        <strain evidence="6">PM1</strain>
    </source>
</reference>
<evidence type="ECO:0000256" key="2">
    <source>
        <dbReference type="ARBA" id="ARBA00023026"/>
    </source>
</evidence>
<keyword evidence="4" id="KW-0732">Signal</keyword>
<name>A0A093VA56_TALMA</name>
<keyword evidence="1" id="KW-0147">Chitin-binding</keyword>
<feature type="signal peptide" evidence="4">
    <location>
        <begin position="1"/>
        <end position="19"/>
    </location>
</feature>
<dbReference type="GO" id="GO:0008061">
    <property type="term" value="F:chitin binding"/>
    <property type="evidence" value="ECO:0007669"/>
    <property type="project" value="UniProtKB-KW"/>
</dbReference>
<dbReference type="EMBL" id="JPOX01000034">
    <property type="protein sequence ID" value="KFX43581.1"/>
    <property type="molecule type" value="Genomic_DNA"/>
</dbReference>
<dbReference type="CDD" id="cd00118">
    <property type="entry name" value="LysM"/>
    <property type="match status" value="1"/>
</dbReference>
<dbReference type="InterPro" id="IPR052210">
    <property type="entry name" value="LysM1-like"/>
</dbReference>
<dbReference type="eggNOG" id="ENOG502S6CI">
    <property type="taxonomic scope" value="Eukaryota"/>
</dbReference>
<dbReference type="PANTHER" id="PTHR34997:SF1">
    <property type="entry name" value="PEPTIDOGLYCAN-BINDING LYSIN DOMAIN"/>
    <property type="match status" value="1"/>
</dbReference>
<feature type="chain" id="PRO_5001888143" evidence="4">
    <location>
        <begin position="20"/>
        <end position="426"/>
    </location>
</feature>
<proteinExistence type="predicted"/>
<dbReference type="SUPFAM" id="SSF54106">
    <property type="entry name" value="LysM domain"/>
    <property type="match status" value="1"/>
</dbReference>
<dbReference type="InterPro" id="IPR036779">
    <property type="entry name" value="LysM_dom_sf"/>
</dbReference>
<dbReference type="Gene3D" id="3.10.350.10">
    <property type="entry name" value="LysM domain"/>
    <property type="match status" value="1"/>
</dbReference>
<dbReference type="InterPro" id="IPR018392">
    <property type="entry name" value="LysM"/>
</dbReference>
<feature type="compositionally biased region" description="Polar residues" evidence="3">
    <location>
        <begin position="269"/>
        <end position="283"/>
    </location>
</feature>
<evidence type="ECO:0000313" key="6">
    <source>
        <dbReference type="EMBL" id="KFX43581.1"/>
    </source>
</evidence>
<dbReference type="InterPro" id="IPR023346">
    <property type="entry name" value="Lysozyme-like_dom_sf"/>
</dbReference>
<feature type="region of interest" description="Disordered" evidence="3">
    <location>
        <begin position="269"/>
        <end position="315"/>
    </location>
</feature>
<keyword evidence="6" id="KW-0449">Lipoprotein</keyword>
<evidence type="ECO:0000256" key="4">
    <source>
        <dbReference type="SAM" id="SignalP"/>
    </source>
</evidence>
<keyword evidence="2" id="KW-0843">Virulence</keyword>
<sequence>MSVILSILAAGSLPALILGAPVPFLLSRNAAVADLQSLQTRSSSAYTLFGGDGTIAAGWPSIDNWVATYDEMFNANKATMSSSCTYFGAENDSADEINDIYNAIKSVSASSGVDPRFILAILMQESNGCVRVHTTNYGVNNPGLMQSHNGKGTCNSGTPVTPCPADEITQMIEDGTTGTADGDGLKQLLDQAVSRYGASGATEYYVAARMYNSGSVAPGGNLGQGGATACYSSDIANRLLGWSGTTPCKQTDVEALTHTVGTFLSGNDGSAPSAPSITTTNPVAPNLGPATNPVDPSLGPATDPVAPSTSPATANPVPANLIAPSTTLIDTAPVAPPPATTTTIPLASAIDVAASAPSSHTTTPVGPVYPGAVSTCQKWTVVVSGDYCLEVEEHAGVSASQFMDWNPGLDAACSNLWLGYNYCIQA</sequence>
<dbReference type="PROSITE" id="PS51782">
    <property type="entry name" value="LYSM"/>
    <property type="match status" value="1"/>
</dbReference>
<dbReference type="SUPFAM" id="SSF53955">
    <property type="entry name" value="Lysozyme-like"/>
    <property type="match status" value="1"/>
</dbReference>
<dbReference type="PANTHER" id="PTHR34997">
    <property type="entry name" value="AM15"/>
    <property type="match status" value="1"/>
</dbReference>
<accession>A0A093VA56</accession>
<feature type="domain" description="LysM" evidence="5">
    <location>
        <begin position="378"/>
        <end position="424"/>
    </location>
</feature>
<comment type="caution">
    <text evidence="6">The sequence shown here is derived from an EMBL/GenBank/DDBJ whole genome shotgun (WGS) entry which is preliminary data.</text>
</comment>
<gene>
    <name evidence="6" type="ORF">GQ26_0340450</name>
</gene>
<dbReference type="HOGENOM" id="CLU_052379_0_0_1"/>
<protein>
    <submittedName>
        <fullName evidence="6">Rare lipoprotein A</fullName>
    </submittedName>
</protein>
<evidence type="ECO:0000256" key="1">
    <source>
        <dbReference type="ARBA" id="ARBA00022669"/>
    </source>
</evidence>
<dbReference type="Gene3D" id="1.10.530.10">
    <property type="match status" value="1"/>
</dbReference>
<evidence type="ECO:0000259" key="5">
    <source>
        <dbReference type="PROSITE" id="PS51782"/>
    </source>
</evidence>
<organism evidence="6">
    <name type="scientific">Talaromyces marneffei PM1</name>
    <dbReference type="NCBI Taxonomy" id="1077442"/>
    <lineage>
        <taxon>Eukaryota</taxon>
        <taxon>Fungi</taxon>
        <taxon>Dikarya</taxon>
        <taxon>Ascomycota</taxon>
        <taxon>Pezizomycotina</taxon>
        <taxon>Eurotiomycetes</taxon>
        <taxon>Eurotiomycetidae</taxon>
        <taxon>Eurotiales</taxon>
        <taxon>Trichocomaceae</taxon>
        <taxon>Talaromyces</taxon>
        <taxon>Talaromyces sect. Talaromyces</taxon>
    </lineage>
</organism>
<evidence type="ECO:0000256" key="3">
    <source>
        <dbReference type="SAM" id="MobiDB-lite"/>
    </source>
</evidence>